<dbReference type="Proteomes" id="UP000242146">
    <property type="component" value="Unassembled WGS sequence"/>
</dbReference>
<evidence type="ECO:0000256" key="4">
    <source>
        <dbReference type="RuleBase" id="RU361209"/>
    </source>
</evidence>
<dbReference type="EMBL" id="MCGT01000003">
    <property type="protein sequence ID" value="ORX61692.1"/>
    <property type="molecule type" value="Genomic_DNA"/>
</dbReference>
<comment type="subcellular location">
    <subcellularLocation>
        <location evidence="4">Cell membrane</location>
        <topology evidence="4">Lipid-anchor</topology>
        <topology evidence="4">GPI-anchor</topology>
    </subcellularLocation>
</comment>
<reference evidence="6 7" key="1">
    <citation type="submission" date="2016-07" db="EMBL/GenBank/DDBJ databases">
        <title>Pervasive Adenine N6-methylation of Active Genes in Fungi.</title>
        <authorList>
            <consortium name="DOE Joint Genome Institute"/>
            <person name="Mondo S.J."/>
            <person name="Dannebaum R.O."/>
            <person name="Kuo R.C."/>
            <person name="Labutti K."/>
            <person name="Haridas S."/>
            <person name="Kuo A."/>
            <person name="Salamov A."/>
            <person name="Ahrendt S.R."/>
            <person name="Lipzen A."/>
            <person name="Sullivan W."/>
            <person name="Andreopoulos W.B."/>
            <person name="Clum A."/>
            <person name="Lindquist E."/>
            <person name="Daum C."/>
            <person name="Ramamoorthy G.K."/>
            <person name="Gryganskyi A."/>
            <person name="Culley D."/>
            <person name="Magnuson J.K."/>
            <person name="James T.Y."/>
            <person name="O'Malley M.A."/>
            <person name="Stajich J.E."/>
            <person name="Spatafora J.W."/>
            <person name="Visel A."/>
            <person name="Grigoriev I.V."/>
        </authorList>
    </citation>
    <scope>NUCLEOTIDE SEQUENCE [LARGE SCALE GENOMIC DNA]</scope>
    <source>
        <strain evidence="6 7">NRRL 3301</strain>
    </source>
</reference>
<feature type="compositionally biased region" description="Pro residues" evidence="5">
    <location>
        <begin position="191"/>
        <end position="203"/>
    </location>
</feature>
<dbReference type="SUPFAM" id="SSF51445">
    <property type="entry name" value="(Trans)glycosidases"/>
    <property type="match status" value="1"/>
</dbReference>
<comment type="caution">
    <text evidence="6">The sequence shown here is derived from an EMBL/GenBank/DDBJ whole genome shotgun (WGS) entry which is preliminary data.</text>
</comment>
<keyword evidence="3" id="KW-0325">Glycoprotein</keyword>
<dbReference type="GO" id="GO:0042124">
    <property type="term" value="F:1,3-beta-glucanosyltransferase activity"/>
    <property type="evidence" value="ECO:0007669"/>
    <property type="project" value="TreeGrafter"/>
</dbReference>
<dbReference type="GO" id="GO:0005886">
    <property type="term" value="C:plasma membrane"/>
    <property type="evidence" value="ECO:0007669"/>
    <property type="project" value="UniProtKB-SubCell"/>
</dbReference>
<accession>A0A1X2GUJ0</accession>
<dbReference type="GO" id="GO:0031505">
    <property type="term" value="P:fungal-type cell wall organization"/>
    <property type="evidence" value="ECO:0007669"/>
    <property type="project" value="TreeGrafter"/>
</dbReference>
<feature type="region of interest" description="Disordered" evidence="5">
    <location>
        <begin position="171"/>
        <end position="203"/>
    </location>
</feature>
<keyword evidence="2" id="KW-0732">Signal</keyword>
<dbReference type="GO" id="GO:0098552">
    <property type="term" value="C:side of membrane"/>
    <property type="evidence" value="ECO:0007669"/>
    <property type="project" value="UniProtKB-KW"/>
</dbReference>
<evidence type="ECO:0000256" key="3">
    <source>
        <dbReference type="ARBA" id="ARBA00023180"/>
    </source>
</evidence>
<sequence>MIVFADNGLYLLLDVPTPNKSINRKSPLYDVEMYNSYKATVAAFAKYPRLLAFVAGNEVTNDKTATPASPFVRSIIRDMKTFLAKNGGRAIPVVYASNDDQFIRDDIKDYFVCGDEDSQADFFGVNLYEWSKENNEYGLVMICNAVTKPIASKNTLAPLVKRLGMRDSVPTRNPLVALSSREPTSTRSLKLPPPPSTLPLPPLPRPPACGQKWWSRQVCDPCRGQAS</sequence>
<gene>
    <name evidence="6" type="ORF">DM01DRAFT_1127891</name>
</gene>
<dbReference type="STRING" id="101127.A0A1X2GUJ0"/>
<dbReference type="InterPro" id="IPR004886">
    <property type="entry name" value="Glucanosyltransferase"/>
</dbReference>
<dbReference type="PANTHER" id="PTHR31468">
    <property type="entry name" value="1,3-BETA-GLUCANOSYLTRANSFERASE GAS1"/>
    <property type="match status" value="1"/>
</dbReference>
<keyword evidence="4" id="KW-0449">Lipoprotein</keyword>
<evidence type="ECO:0000256" key="1">
    <source>
        <dbReference type="ARBA" id="ARBA00007528"/>
    </source>
</evidence>
<dbReference type="AlphaFoldDB" id="A0A1X2GUJ0"/>
<dbReference type="Pfam" id="PF03198">
    <property type="entry name" value="Glyco_hydro_72"/>
    <property type="match status" value="1"/>
</dbReference>
<comment type="function">
    <text evidence="4">Splits internally a 1,3-beta-glucan molecule and transfers the newly generated reducing end (the donor) to the non-reducing end of another 1,3-beta-glucan molecule (the acceptor) forming a 1,3-beta linkage, resulting in the elongation of 1,3-beta-glucan chains in the cell wall.</text>
</comment>
<organism evidence="6 7">
    <name type="scientific">Hesseltinella vesiculosa</name>
    <dbReference type="NCBI Taxonomy" id="101127"/>
    <lineage>
        <taxon>Eukaryota</taxon>
        <taxon>Fungi</taxon>
        <taxon>Fungi incertae sedis</taxon>
        <taxon>Mucoromycota</taxon>
        <taxon>Mucoromycotina</taxon>
        <taxon>Mucoromycetes</taxon>
        <taxon>Mucorales</taxon>
        <taxon>Cunninghamellaceae</taxon>
        <taxon>Hesseltinella</taxon>
    </lineage>
</organism>
<keyword evidence="7" id="KW-1185">Reference proteome</keyword>
<dbReference type="GO" id="GO:0071970">
    <property type="term" value="P:fungal-type cell wall (1-&gt;3)-beta-D-glucan biosynthetic process"/>
    <property type="evidence" value="ECO:0007669"/>
    <property type="project" value="TreeGrafter"/>
</dbReference>
<name>A0A1X2GUJ0_9FUNG</name>
<proteinExistence type="inferred from homology"/>
<evidence type="ECO:0000313" key="7">
    <source>
        <dbReference type="Proteomes" id="UP000242146"/>
    </source>
</evidence>
<dbReference type="OrthoDB" id="421038at2759"/>
<dbReference type="PANTHER" id="PTHR31468:SF10">
    <property type="entry name" value="1,3-BETA-GLUCANOSYLTRANSFERASE GAS2"/>
    <property type="match status" value="1"/>
</dbReference>
<evidence type="ECO:0000256" key="5">
    <source>
        <dbReference type="SAM" id="MobiDB-lite"/>
    </source>
</evidence>
<evidence type="ECO:0000313" key="6">
    <source>
        <dbReference type="EMBL" id="ORX61692.1"/>
    </source>
</evidence>
<keyword evidence="4" id="KW-0472">Membrane</keyword>
<dbReference type="EC" id="2.4.1.-" evidence="4"/>
<dbReference type="Gene3D" id="3.20.20.80">
    <property type="entry name" value="Glycosidases"/>
    <property type="match status" value="1"/>
</dbReference>
<protein>
    <recommendedName>
        <fullName evidence="4">1,3-beta-glucanosyltransferase</fullName>
        <ecNumber evidence="4">2.4.1.-</ecNumber>
    </recommendedName>
</protein>
<keyword evidence="4" id="KW-0808">Transferase</keyword>
<keyword evidence="4" id="KW-0336">GPI-anchor</keyword>
<dbReference type="InterPro" id="IPR017853">
    <property type="entry name" value="GH"/>
</dbReference>
<comment type="similarity">
    <text evidence="1 4">Belongs to the glycosyl hydrolase 72 family.</text>
</comment>
<evidence type="ECO:0000256" key="2">
    <source>
        <dbReference type="ARBA" id="ARBA00022729"/>
    </source>
</evidence>